<organism evidence="2 3">
    <name type="scientific">Tilletia horrida</name>
    <dbReference type="NCBI Taxonomy" id="155126"/>
    <lineage>
        <taxon>Eukaryota</taxon>
        <taxon>Fungi</taxon>
        <taxon>Dikarya</taxon>
        <taxon>Basidiomycota</taxon>
        <taxon>Ustilaginomycotina</taxon>
        <taxon>Exobasidiomycetes</taxon>
        <taxon>Tilletiales</taxon>
        <taxon>Tilletiaceae</taxon>
        <taxon>Tilletia</taxon>
    </lineage>
</organism>
<feature type="region of interest" description="Disordered" evidence="1">
    <location>
        <begin position="1"/>
        <end position="239"/>
    </location>
</feature>
<feature type="compositionally biased region" description="Acidic residues" evidence="1">
    <location>
        <begin position="107"/>
        <end position="128"/>
    </location>
</feature>
<reference evidence="2" key="1">
    <citation type="journal article" date="2023" name="PhytoFront">
        <title>Draft Genome Resources of Seven Strains of Tilletia horrida, Causal Agent of Kernel Smut of Rice.</title>
        <authorList>
            <person name="Khanal S."/>
            <person name="Antony Babu S."/>
            <person name="Zhou X.G."/>
        </authorList>
    </citation>
    <scope>NUCLEOTIDE SEQUENCE</scope>
    <source>
        <strain evidence="2">TX3</strain>
    </source>
</reference>
<feature type="compositionally biased region" description="Polar residues" evidence="1">
    <location>
        <begin position="10"/>
        <end position="30"/>
    </location>
</feature>
<feature type="compositionally biased region" description="Low complexity" evidence="1">
    <location>
        <begin position="31"/>
        <end position="45"/>
    </location>
</feature>
<feature type="compositionally biased region" description="Low complexity" evidence="1">
    <location>
        <begin position="198"/>
        <end position="209"/>
    </location>
</feature>
<accession>A0AAN6GJE4</accession>
<name>A0AAN6GJE4_9BASI</name>
<evidence type="ECO:0000313" key="2">
    <source>
        <dbReference type="EMBL" id="KAK0537245.1"/>
    </source>
</evidence>
<feature type="compositionally biased region" description="Polar residues" evidence="1">
    <location>
        <begin position="93"/>
        <end position="106"/>
    </location>
</feature>
<evidence type="ECO:0000256" key="1">
    <source>
        <dbReference type="SAM" id="MobiDB-lite"/>
    </source>
</evidence>
<dbReference type="EMBL" id="JAPDMQ010000063">
    <property type="protein sequence ID" value="KAK0537245.1"/>
    <property type="molecule type" value="Genomic_DNA"/>
</dbReference>
<gene>
    <name evidence="2" type="ORF">OC842_001702</name>
</gene>
<proteinExistence type="predicted"/>
<feature type="compositionally biased region" description="Pro residues" evidence="1">
    <location>
        <begin position="147"/>
        <end position="158"/>
    </location>
</feature>
<keyword evidence="3" id="KW-1185">Reference proteome</keyword>
<dbReference type="AlphaFoldDB" id="A0AAN6GJE4"/>
<sequence>MRPEIADESSALSPPASRTHQSPPRLSSTRAASQSPGASSAAGQSNKRPSPAEATADTSPVKKIRNSLSGIGNGRDARRTDPASADVHMQPPHLSSTEPGQATDVANQDEEEEDDDPTASENSTDDEQPDRPSGPVPTLDQRALSLPVPPPAPAPVSVPLPVAKREPSPPQELPPASSSRDTDMELSPPPTELASRLAPTSSSANTSPSKGGPPPSRTIVAPLRKSGAPARGTARSRRF</sequence>
<protein>
    <submittedName>
        <fullName evidence="2">Uncharacterized protein</fullName>
    </submittedName>
</protein>
<evidence type="ECO:0000313" key="3">
    <source>
        <dbReference type="Proteomes" id="UP001176521"/>
    </source>
</evidence>
<dbReference type="Proteomes" id="UP001176521">
    <property type="component" value="Unassembled WGS sequence"/>
</dbReference>
<comment type="caution">
    <text evidence="2">The sequence shown here is derived from an EMBL/GenBank/DDBJ whole genome shotgun (WGS) entry which is preliminary data.</text>
</comment>